<evidence type="ECO:0000313" key="2">
    <source>
        <dbReference type="EMBL" id="KYN92980.1"/>
    </source>
</evidence>
<feature type="non-terminal residue" evidence="2">
    <location>
        <position position="209"/>
    </location>
</feature>
<dbReference type="KEGG" id="pgab:PGSY75_0040300"/>
<proteinExistence type="predicted"/>
<name>A0A151L205_9APIC</name>
<accession>A0A151L205</accession>
<dbReference type="RefSeq" id="XP_018638698.1">
    <property type="nucleotide sequence ID" value="XM_018783520.1"/>
</dbReference>
<sequence length="209" mass="24904">VPQFLRWLGEWYEEFSKKRQELLGDIQKSCKTKTSTDKCDDNNECQNACKKYGDWLKPKGNEWREQKSKYAKDHNNANEYYEDEEFLTATKGHTTAIEYLKNKCKNSSDWKYDKTNVEDMDQIVRKKDDEYRTNYEPLCTRCRMKDIQDTIKQIKDKKYTTTLQNPESKLIVENICDDNKNVHSTKANNKEEITIPIEPDDSDRKKNKE</sequence>
<dbReference type="AlphaFoldDB" id="A0A151L205"/>
<evidence type="ECO:0000313" key="3">
    <source>
        <dbReference type="Proteomes" id="UP000076004"/>
    </source>
</evidence>
<dbReference type="GeneID" id="29774132"/>
<organism evidence="2 3">
    <name type="scientific">Plasmodium gaboni</name>
    <dbReference type="NCBI Taxonomy" id="647221"/>
    <lineage>
        <taxon>Eukaryota</taxon>
        <taxon>Sar</taxon>
        <taxon>Alveolata</taxon>
        <taxon>Apicomplexa</taxon>
        <taxon>Aconoidasida</taxon>
        <taxon>Haemosporida</taxon>
        <taxon>Plasmodiidae</taxon>
        <taxon>Plasmodium</taxon>
        <taxon>Plasmodium (Laverania)</taxon>
    </lineage>
</organism>
<evidence type="ECO:0000256" key="1">
    <source>
        <dbReference type="SAM" id="MobiDB-lite"/>
    </source>
</evidence>
<dbReference type="Proteomes" id="UP000076004">
    <property type="component" value="Unassembled WGS sequence"/>
</dbReference>
<reference evidence="2 3" key="1">
    <citation type="journal article" date="2016" name="Nat. Commun.">
        <title>Genomes of cryptic chimpanzee Plasmodium species reveal key evolutionary events leading to human malaria.</title>
        <authorList>
            <person name="Sundararaman S.A."/>
            <person name="Plenderleith L.J."/>
            <person name="Liu W."/>
            <person name="Loy D.E."/>
            <person name="Learn G.H."/>
            <person name="Li Y."/>
            <person name="Shaw K.S."/>
            <person name="Ayouba A."/>
            <person name="Peeters M."/>
            <person name="Speede S."/>
            <person name="Shaw G.M."/>
            <person name="Bushman F.D."/>
            <person name="Brisson D."/>
            <person name="Rayner J.C."/>
            <person name="Sharp P.M."/>
            <person name="Hahn B.H."/>
        </authorList>
    </citation>
    <scope>NUCLEOTIDE SEQUENCE [LARGE SCALE GENOMIC DNA]</scope>
    <source>
        <strain evidence="2 3">SY75</strain>
    </source>
</reference>
<feature type="region of interest" description="Disordered" evidence="1">
    <location>
        <begin position="181"/>
        <end position="209"/>
    </location>
</feature>
<feature type="non-terminal residue" evidence="2">
    <location>
        <position position="1"/>
    </location>
</feature>
<comment type="caution">
    <text evidence="2">The sequence shown here is derived from an EMBL/GenBank/DDBJ whole genome shotgun (WGS) entry which is preliminary data.</text>
</comment>
<dbReference type="SUPFAM" id="SSF140924">
    <property type="entry name" value="Duffy binding domain-like"/>
    <property type="match status" value="1"/>
</dbReference>
<dbReference type="Gene3D" id="1.20.58.830">
    <property type="match status" value="1"/>
</dbReference>
<dbReference type="EMBL" id="LVLB01000401">
    <property type="protein sequence ID" value="KYN92980.1"/>
    <property type="molecule type" value="Genomic_DNA"/>
</dbReference>
<dbReference type="VEuPathDB" id="PlasmoDB:PGSY75_0040300"/>
<gene>
    <name evidence="2" type="ORF">PGSY75_0040300</name>
</gene>
<protein>
    <submittedName>
        <fullName evidence="2">Putative EMP1-like protein</fullName>
    </submittedName>
</protein>